<comment type="caution">
    <text evidence="1">The sequence shown here is derived from an EMBL/GenBank/DDBJ whole genome shotgun (WGS) entry which is preliminary data.</text>
</comment>
<accession>A0A4V3FUJ7</accession>
<dbReference type="SUPFAM" id="SSF53474">
    <property type="entry name" value="alpha/beta-Hydrolases"/>
    <property type="match status" value="1"/>
</dbReference>
<keyword evidence="2" id="KW-1185">Reference proteome</keyword>
<sequence>MNVAEPGRVETAVLLPGTGSDDVFVRSVFEVPLAAVSVRVVTPKPVPGRMLAQAYLEAVDEAASDGPVVAGGVSFGAHLAAEWALANPDRCAGLVLALPGWHGSPGDAPGAVSARAGAELVRTRGVDGALAAATDGVPPWLAAELTRSWRGYGEGLADSLAAPAERPAPTLAELSTLNVPVGLAACVDDAVHPLPIAKDWLNALPNATLCTTRLAVIGVDPEALGRAAVLAWLRASHPAPS</sequence>
<evidence type="ECO:0000313" key="1">
    <source>
        <dbReference type="EMBL" id="TDV55461.1"/>
    </source>
</evidence>
<proteinExistence type="predicted"/>
<protein>
    <recommendedName>
        <fullName evidence="3">Thioesterase domain-containing protein</fullName>
    </recommendedName>
</protein>
<evidence type="ECO:0000313" key="2">
    <source>
        <dbReference type="Proteomes" id="UP000294927"/>
    </source>
</evidence>
<dbReference type="Proteomes" id="UP000294927">
    <property type="component" value="Unassembled WGS sequence"/>
</dbReference>
<dbReference type="AlphaFoldDB" id="A0A4V3FUJ7"/>
<dbReference type="OrthoDB" id="4371333at2"/>
<dbReference type="EMBL" id="SOCP01000003">
    <property type="protein sequence ID" value="TDV55461.1"/>
    <property type="molecule type" value="Genomic_DNA"/>
</dbReference>
<evidence type="ECO:0008006" key="3">
    <source>
        <dbReference type="Google" id="ProtNLM"/>
    </source>
</evidence>
<organism evidence="1 2">
    <name type="scientific">Actinophytocola oryzae</name>
    <dbReference type="NCBI Taxonomy" id="502181"/>
    <lineage>
        <taxon>Bacteria</taxon>
        <taxon>Bacillati</taxon>
        <taxon>Actinomycetota</taxon>
        <taxon>Actinomycetes</taxon>
        <taxon>Pseudonocardiales</taxon>
        <taxon>Pseudonocardiaceae</taxon>
    </lineage>
</organism>
<name>A0A4V3FUJ7_9PSEU</name>
<dbReference type="InterPro" id="IPR029058">
    <property type="entry name" value="AB_hydrolase_fold"/>
</dbReference>
<dbReference type="Gene3D" id="3.40.50.1820">
    <property type="entry name" value="alpha/beta hydrolase"/>
    <property type="match status" value="1"/>
</dbReference>
<gene>
    <name evidence="1" type="ORF">CLV71_103702</name>
</gene>
<reference evidence="1 2" key="1">
    <citation type="submission" date="2019-03" db="EMBL/GenBank/DDBJ databases">
        <title>Genomic Encyclopedia of Archaeal and Bacterial Type Strains, Phase II (KMG-II): from individual species to whole genera.</title>
        <authorList>
            <person name="Goeker M."/>
        </authorList>
    </citation>
    <scope>NUCLEOTIDE SEQUENCE [LARGE SCALE GENOMIC DNA]</scope>
    <source>
        <strain evidence="1 2">DSM 45499</strain>
    </source>
</reference>